<dbReference type="GO" id="GO:0046556">
    <property type="term" value="F:alpha-L-arabinofuranosidase activity"/>
    <property type="evidence" value="ECO:0007669"/>
    <property type="project" value="UniProtKB-EC"/>
</dbReference>
<comment type="catalytic activity">
    <reaction evidence="1">
        <text>Hydrolysis of terminal non-reducing alpha-L-arabinofuranoside residues in alpha-L-arabinosides.</text>
        <dbReference type="EC" id="3.2.1.55"/>
    </reaction>
</comment>
<dbReference type="Gene3D" id="3.20.20.80">
    <property type="entry name" value="Glycosidases"/>
    <property type="match status" value="1"/>
</dbReference>
<proteinExistence type="inferred from homology"/>
<protein>
    <recommendedName>
        <fullName evidence="3">non-reducing end alpha-L-arabinofuranosidase</fullName>
        <ecNumber evidence="3">3.2.1.55</ecNumber>
    </recommendedName>
</protein>
<keyword evidence="8" id="KW-1185">Reference proteome</keyword>
<dbReference type="EMBL" id="LGIA01000035">
    <property type="protein sequence ID" value="KOH46276.1"/>
    <property type="molecule type" value="Genomic_DNA"/>
</dbReference>
<dbReference type="InterPro" id="IPR010720">
    <property type="entry name" value="Alpha-L-AF_C"/>
</dbReference>
<dbReference type="Pfam" id="PF22848">
    <property type="entry name" value="ASD1_dom"/>
    <property type="match status" value="1"/>
</dbReference>
<dbReference type="EC" id="3.2.1.55" evidence="3"/>
<feature type="domain" description="Alpha-L-arabinofuranosidase C-terminal" evidence="6">
    <location>
        <begin position="463"/>
        <end position="643"/>
    </location>
</feature>
<dbReference type="PANTHER" id="PTHR31776">
    <property type="entry name" value="ALPHA-L-ARABINOFURANOSIDASE 1"/>
    <property type="match status" value="1"/>
</dbReference>
<evidence type="ECO:0000313" key="8">
    <source>
        <dbReference type="Proteomes" id="UP000036958"/>
    </source>
</evidence>
<dbReference type="SMART" id="SM00813">
    <property type="entry name" value="Alpha-L-AF_C"/>
    <property type="match status" value="1"/>
</dbReference>
<dbReference type="InterPro" id="IPR055235">
    <property type="entry name" value="ASD1_cat"/>
</dbReference>
<dbReference type="AlphaFoldDB" id="A0A0L8VCU6"/>
<dbReference type="GO" id="GO:0046373">
    <property type="term" value="P:L-arabinose metabolic process"/>
    <property type="evidence" value="ECO:0007669"/>
    <property type="project" value="InterPro"/>
</dbReference>
<name>A0A0L8VCU6_9BACT</name>
<dbReference type="Gene3D" id="2.60.120.260">
    <property type="entry name" value="Galactose-binding domain-like"/>
    <property type="match status" value="1"/>
</dbReference>
<comment type="caution">
    <text evidence="7">The sequence shown here is derived from an EMBL/GenBank/DDBJ whole genome shotgun (WGS) entry which is preliminary data.</text>
</comment>
<evidence type="ECO:0000256" key="1">
    <source>
        <dbReference type="ARBA" id="ARBA00001462"/>
    </source>
</evidence>
<evidence type="ECO:0000256" key="2">
    <source>
        <dbReference type="ARBA" id="ARBA00007186"/>
    </source>
</evidence>
<dbReference type="InterPro" id="IPR008979">
    <property type="entry name" value="Galactose-bd-like_sf"/>
</dbReference>
<keyword evidence="4" id="KW-0732">Signal</keyword>
<dbReference type="SUPFAM" id="SSF49785">
    <property type="entry name" value="Galactose-binding domain-like"/>
    <property type="match status" value="1"/>
</dbReference>
<gene>
    <name evidence="7" type="ORF">NC99_09020</name>
</gene>
<evidence type="ECO:0000256" key="3">
    <source>
        <dbReference type="ARBA" id="ARBA00012670"/>
    </source>
</evidence>
<organism evidence="7 8">
    <name type="scientific">Sunxiuqinia dokdonensis</name>
    <dbReference type="NCBI Taxonomy" id="1409788"/>
    <lineage>
        <taxon>Bacteria</taxon>
        <taxon>Pseudomonadati</taxon>
        <taxon>Bacteroidota</taxon>
        <taxon>Bacteroidia</taxon>
        <taxon>Marinilabiliales</taxon>
        <taxon>Prolixibacteraceae</taxon>
        <taxon>Sunxiuqinia</taxon>
    </lineage>
</organism>
<evidence type="ECO:0000256" key="4">
    <source>
        <dbReference type="ARBA" id="ARBA00022729"/>
    </source>
</evidence>
<dbReference type="SUPFAM" id="SSF51445">
    <property type="entry name" value="(Trans)glycosidases"/>
    <property type="match status" value="1"/>
</dbReference>
<comment type="similarity">
    <text evidence="2">Belongs to the glycosyl hydrolase 51 family.</text>
</comment>
<dbReference type="STRING" id="1409788.NC99_09020"/>
<dbReference type="PATRIC" id="fig|1409788.3.peg.921"/>
<evidence type="ECO:0000256" key="5">
    <source>
        <dbReference type="ARBA" id="ARBA00022801"/>
    </source>
</evidence>
<dbReference type="Pfam" id="PF06964">
    <property type="entry name" value="Alpha-L-AF_C"/>
    <property type="match status" value="1"/>
</dbReference>
<dbReference type="Proteomes" id="UP000036958">
    <property type="component" value="Unassembled WGS sequence"/>
</dbReference>
<dbReference type="InterPro" id="IPR051563">
    <property type="entry name" value="Glycosyl_Hydrolase_51"/>
</dbReference>
<evidence type="ECO:0000313" key="7">
    <source>
        <dbReference type="EMBL" id="KOH46276.1"/>
    </source>
</evidence>
<sequence length="653" mass="74696">MTNSKKVSPIEYGWHYEEIGMIGEGGLYAEMVRNRAFEEANPPRGLEVEDGRYVAIPQEGDNPRKKVYSIDPLVGWSRFPRNTRNIDLKIVDTHPLNPSNLHSLQVEAKGKTGARMSGVINTGFYGMHFEQGNQYKLSFYSRAEEFNGKLNLFLCDSTGKKISDQFEVDKLSEDWKKFSFIFEAEKSTTKGMLCIEPVGDGTFFLDVVSLFPGDTWDDGKSVFRTDIMKNLIDYAPDFLRFPGGCLVHGVNVETMYHWKETIGDPAERPGAWSKWEPNYRTDGLGYHEFYELCEYLHCDAMYVTPSGLVCTGWVHASDEKDGYHHPDVDVQEYIQDVLDAIEYAIGPVDSEWGGMRAANGHPKPFPLKYIEIGNEDFGPAYYRNYDAIYRAVSSKYPQLKIIANSIIGQSNDADKKRERIAEFVDPSTVTIFDEHYYKDIPWVIENYYKFDQYQRPGPNLFIGELGIRGTHPLDVLGEAVFMMAMERNADLKPMMADRPLMRNWDFVEGRGNPLLFHTNSKSFKTFNYYMSKLFRDNKTDVWYNAEFMKSGSAVPLSQEYLFSSAGFDSENNELVVKVVNLREEAVATRLQFGEGNKTVNATVTSLSSDGKVKNTPKRPYAEVPHVEEIRLDLQGEYVFEPKSLTIIRFRKSF</sequence>
<reference evidence="8" key="1">
    <citation type="submission" date="2015-07" db="EMBL/GenBank/DDBJ databases">
        <title>Genome sequencing of Sunxiuqinia dokdonensis strain SK.</title>
        <authorList>
            <person name="Ahn S."/>
            <person name="Kim B.-C."/>
        </authorList>
    </citation>
    <scope>NUCLEOTIDE SEQUENCE [LARGE SCALE GENOMIC DNA]</scope>
    <source>
        <strain evidence="8">SK</strain>
    </source>
</reference>
<evidence type="ECO:0000259" key="6">
    <source>
        <dbReference type="SMART" id="SM00813"/>
    </source>
</evidence>
<dbReference type="InterPro" id="IPR017853">
    <property type="entry name" value="GH"/>
</dbReference>
<accession>A0A0L8VCU6</accession>
<keyword evidence="5" id="KW-0378">Hydrolase</keyword>
<dbReference type="PANTHER" id="PTHR31776:SF26">
    <property type="entry name" value="SECRETED ARABINOSIDASE"/>
    <property type="match status" value="1"/>
</dbReference>